<organism evidence="2 3">
    <name type="scientific">Acidipila rosea</name>
    <dbReference type="NCBI Taxonomy" id="768535"/>
    <lineage>
        <taxon>Bacteria</taxon>
        <taxon>Pseudomonadati</taxon>
        <taxon>Acidobacteriota</taxon>
        <taxon>Terriglobia</taxon>
        <taxon>Terriglobales</taxon>
        <taxon>Acidobacteriaceae</taxon>
        <taxon>Acidipila</taxon>
    </lineage>
</organism>
<accession>A0A4R1KYW4</accession>
<dbReference type="OrthoDB" id="117249at2"/>
<feature type="transmembrane region" description="Helical" evidence="1">
    <location>
        <begin position="67"/>
        <end position="86"/>
    </location>
</feature>
<keyword evidence="1" id="KW-0812">Transmembrane</keyword>
<keyword evidence="1" id="KW-1133">Transmembrane helix</keyword>
<sequence>MNSQPAPAENTSGPLPGMAVIAIWMAALCFLGLYGVITHHLPMIATIVCALFAAAAHGLVRQMRWGWALTLAAAFLSMTYAVWLMVRWHQSPAIVMAVVNLIFFLYLVRPEVIERLK</sequence>
<feature type="transmembrane region" description="Helical" evidence="1">
    <location>
        <begin position="12"/>
        <end position="37"/>
    </location>
</feature>
<comment type="caution">
    <text evidence="2">The sequence shown here is derived from an EMBL/GenBank/DDBJ whole genome shotgun (WGS) entry which is preliminary data.</text>
</comment>
<dbReference type="Proteomes" id="UP000295210">
    <property type="component" value="Unassembled WGS sequence"/>
</dbReference>
<evidence type="ECO:0000313" key="2">
    <source>
        <dbReference type="EMBL" id="TCK70732.1"/>
    </source>
</evidence>
<dbReference type="AlphaFoldDB" id="A0A4R1KYW4"/>
<keyword evidence="1" id="KW-0472">Membrane</keyword>
<gene>
    <name evidence="2" type="ORF">C7378_3119</name>
</gene>
<protein>
    <submittedName>
        <fullName evidence="2">Uncharacterized protein</fullName>
    </submittedName>
</protein>
<proteinExistence type="predicted"/>
<dbReference type="EMBL" id="SMGK01000006">
    <property type="protein sequence ID" value="TCK70732.1"/>
    <property type="molecule type" value="Genomic_DNA"/>
</dbReference>
<name>A0A4R1KYW4_9BACT</name>
<evidence type="ECO:0000256" key="1">
    <source>
        <dbReference type="SAM" id="Phobius"/>
    </source>
</evidence>
<evidence type="ECO:0000313" key="3">
    <source>
        <dbReference type="Proteomes" id="UP000295210"/>
    </source>
</evidence>
<feature type="transmembrane region" description="Helical" evidence="1">
    <location>
        <begin position="92"/>
        <end position="108"/>
    </location>
</feature>
<keyword evidence="3" id="KW-1185">Reference proteome</keyword>
<dbReference type="RefSeq" id="WP_131998722.1">
    <property type="nucleotide sequence ID" value="NZ_SMGK01000006.1"/>
</dbReference>
<reference evidence="2 3" key="1">
    <citation type="submission" date="2019-03" db="EMBL/GenBank/DDBJ databases">
        <title>Genomic Encyclopedia of Type Strains, Phase IV (KMG-IV): sequencing the most valuable type-strain genomes for metagenomic binning, comparative biology and taxonomic classification.</title>
        <authorList>
            <person name="Goeker M."/>
        </authorList>
    </citation>
    <scope>NUCLEOTIDE SEQUENCE [LARGE SCALE GENOMIC DNA]</scope>
    <source>
        <strain evidence="2 3">DSM 103428</strain>
    </source>
</reference>